<reference evidence="1" key="1">
    <citation type="submission" date="2022-07" db="EMBL/GenBank/DDBJ databases">
        <title>Fungi with potential for degradation of polypropylene.</title>
        <authorList>
            <person name="Gostincar C."/>
        </authorList>
    </citation>
    <scope>NUCLEOTIDE SEQUENCE</scope>
    <source>
        <strain evidence="1">EXF-13308</strain>
    </source>
</reference>
<keyword evidence="2" id="KW-1185">Reference proteome</keyword>
<evidence type="ECO:0000313" key="2">
    <source>
        <dbReference type="Proteomes" id="UP001174694"/>
    </source>
</evidence>
<protein>
    <submittedName>
        <fullName evidence="1">Uncharacterized protein</fullName>
    </submittedName>
</protein>
<gene>
    <name evidence="1" type="ORF">NKR23_g2103</name>
</gene>
<sequence length="100" mass="11501">MEAVSDHLQDLKASEIPWIAFLDRTAEQSSPRGLDEGFCEIFRRLLLSADVSATAEAALQVDEFYRDTYLPSDPLMRFEDDKGMAEFLATLWESVFDWYV</sequence>
<dbReference type="Proteomes" id="UP001174694">
    <property type="component" value="Unassembled WGS sequence"/>
</dbReference>
<name>A0AA38VVF2_9PEZI</name>
<accession>A0AA38VVF2</accession>
<dbReference type="EMBL" id="JANBVO010000003">
    <property type="protein sequence ID" value="KAJ9155244.1"/>
    <property type="molecule type" value="Genomic_DNA"/>
</dbReference>
<comment type="caution">
    <text evidence="1">The sequence shown here is derived from an EMBL/GenBank/DDBJ whole genome shotgun (WGS) entry which is preliminary data.</text>
</comment>
<organism evidence="1 2">
    <name type="scientific">Pleurostoma richardsiae</name>
    <dbReference type="NCBI Taxonomy" id="41990"/>
    <lineage>
        <taxon>Eukaryota</taxon>
        <taxon>Fungi</taxon>
        <taxon>Dikarya</taxon>
        <taxon>Ascomycota</taxon>
        <taxon>Pezizomycotina</taxon>
        <taxon>Sordariomycetes</taxon>
        <taxon>Sordariomycetidae</taxon>
        <taxon>Calosphaeriales</taxon>
        <taxon>Pleurostomataceae</taxon>
        <taxon>Pleurostoma</taxon>
    </lineage>
</organism>
<dbReference type="AlphaFoldDB" id="A0AA38VVF2"/>
<evidence type="ECO:0000313" key="1">
    <source>
        <dbReference type="EMBL" id="KAJ9155244.1"/>
    </source>
</evidence>
<proteinExistence type="predicted"/>